<dbReference type="AlphaFoldDB" id="A0A193C3B7"/>
<evidence type="ECO:0000313" key="2">
    <source>
        <dbReference type="EMBL" id="ANN18870.1"/>
    </source>
</evidence>
<feature type="compositionally biased region" description="Low complexity" evidence="1">
    <location>
        <begin position="1"/>
        <end position="11"/>
    </location>
</feature>
<reference evidence="2 3" key="1">
    <citation type="journal article" date="2015" name="Genome Announc.">
        <title>Draft Genome Sequence of Norvancomycin-Producing Strain Amycolatopsis orientalis CPCC200066.</title>
        <authorList>
            <person name="Lei X."/>
            <person name="Yuan F."/>
            <person name="Shi Y."/>
            <person name="Li X."/>
            <person name="Wang L."/>
            <person name="Hong B."/>
        </authorList>
    </citation>
    <scope>NUCLEOTIDE SEQUENCE [LARGE SCALE GENOMIC DNA]</scope>
    <source>
        <strain evidence="2 3">B-37</strain>
    </source>
</reference>
<name>A0A193C3B7_AMYOR</name>
<feature type="compositionally biased region" description="Basic and acidic residues" evidence="1">
    <location>
        <begin position="23"/>
        <end position="43"/>
    </location>
</feature>
<proteinExistence type="predicted"/>
<evidence type="ECO:0000313" key="3">
    <source>
        <dbReference type="Proteomes" id="UP000093695"/>
    </source>
</evidence>
<sequence>MATAAASSSTSPEDMTHPGPRRAVRDQPRPGIRQAERADDRDGGAIGSFVAATAVAIGVGAIIQTSAVISTEIKFAVGLAVSRRKE</sequence>
<dbReference type="Proteomes" id="UP000093695">
    <property type="component" value="Chromosome"/>
</dbReference>
<accession>A0A193C3B7</accession>
<gene>
    <name evidence="2" type="ORF">SD37_26765</name>
</gene>
<feature type="region of interest" description="Disordered" evidence="1">
    <location>
        <begin position="1"/>
        <end position="43"/>
    </location>
</feature>
<organism evidence="2 3">
    <name type="scientific">Amycolatopsis orientalis</name>
    <name type="common">Nocardia orientalis</name>
    <dbReference type="NCBI Taxonomy" id="31958"/>
    <lineage>
        <taxon>Bacteria</taxon>
        <taxon>Bacillati</taxon>
        <taxon>Actinomycetota</taxon>
        <taxon>Actinomycetes</taxon>
        <taxon>Pseudonocardiales</taxon>
        <taxon>Pseudonocardiaceae</taxon>
        <taxon>Amycolatopsis</taxon>
    </lineage>
</organism>
<dbReference type="EMBL" id="CP016174">
    <property type="protein sequence ID" value="ANN18870.1"/>
    <property type="molecule type" value="Genomic_DNA"/>
</dbReference>
<evidence type="ECO:0000256" key="1">
    <source>
        <dbReference type="SAM" id="MobiDB-lite"/>
    </source>
</evidence>
<dbReference type="KEGG" id="aori:SD37_26765"/>
<dbReference type="STRING" id="31958.SD37_26765"/>
<protein>
    <submittedName>
        <fullName evidence="2">Uncharacterized protein</fullName>
    </submittedName>
</protein>
<keyword evidence="3" id="KW-1185">Reference proteome</keyword>